<evidence type="ECO:0008006" key="4">
    <source>
        <dbReference type="Google" id="ProtNLM"/>
    </source>
</evidence>
<evidence type="ECO:0000313" key="2">
    <source>
        <dbReference type="EMBL" id="OOQ59225.1"/>
    </source>
</evidence>
<sequence length="396" mass="45087">MKTTNPKLFWAGITLLVLPGLLHAYLLMPFPGSQDINAITVCYYLEKIVLPLRIVGALLILFYLFKGLPTNSRKQKIIKLSVLVLCLGSFYFTDYKFKAEIMFKETLKARFANMFKNKVPDSYLVIGVVHNGVAKAYPVIYLGYHHKVQDSIGGKPILVTYCTMCRTGRVYDPVINGKEQIFRLVGARHYNAIIEDKATGTWWYQATGVAAVGPMKGSHLAELPYEQTTLDSWLARYPGSLIMQPDGKYAADYKDLKDYDVKQAVDKDSTLKNKDSLVSKTWIVGIIGNGQAKAYDWRKLVKKRIMNDNLNGIQLLLAIENDKQSFHAWSSLVDGRPHHFMIENNQLKDEETSSFWNWAGTCVSGPLKGQQLTKVQASQEYWRSWKQFHPGTEIWR</sequence>
<dbReference type="Proteomes" id="UP000189739">
    <property type="component" value="Unassembled WGS sequence"/>
</dbReference>
<dbReference type="RefSeq" id="WP_162276883.1">
    <property type="nucleotide sequence ID" value="NZ_MBTF01000015.1"/>
</dbReference>
<evidence type="ECO:0000313" key="3">
    <source>
        <dbReference type="Proteomes" id="UP000189739"/>
    </source>
</evidence>
<keyword evidence="1" id="KW-1133">Transmembrane helix</keyword>
<comment type="caution">
    <text evidence="2">The sequence shown here is derived from an EMBL/GenBank/DDBJ whole genome shotgun (WGS) entry which is preliminary data.</text>
</comment>
<reference evidence="2 3" key="1">
    <citation type="submission" date="2016-07" db="EMBL/GenBank/DDBJ databases">
        <title>Genomic analysis of zinc-resistant bacterium Mucilaginibacter pedocola TBZ30.</title>
        <authorList>
            <person name="Huang J."/>
            <person name="Tang J."/>
        </authorList>
    </citation>
    <scope>NUCLEOTIDE SEQUENCE [LARGE SCALE GENOMIC DNA]</scope>
    <source>
        <strain evidence="2 3">TBZ30</strain>
    </source>
</reference>
<proteinExistence type="predicted"/>
<protein>
    <recommendedName>
        <fullName evidence="4">DUF3179 domain-containing protein</fullName>
    </recommendedName>
</protein>
<dbReference type="STRING" id="1792845.BC343_29055"/>
<evidence type="ECO:0000256" key="1">
    <source>
        <dbReference type="SAM" id="Phobius"/>
    </source>
</evidence>
<name>A0A1S9PE41_9SPHI</name>
<dbReference type="AlphaFoldDB" id="A0A1S9PE41"/>
<gene>
    <name evidence="2" type="ORF">BC343_29055</name>
</gene>
<keyword evidence="1" id="KW-0812">Transmembrane</keyword>
<feature type="transmembrane region" description="Helical" evidence="1">
    <location>
        <begin position="77"/>
        <end position="93"/>
    </location>
</feature>
<feature type="transmembrane region" description="Helical" evidence="1">
    <location>
        <begin position="48"/>
        <end position="65"/>
    </location>
</feature>
<dbReference type="InterPro" id="IPR021516">
    <property type="entry name" value="DUF3179"/>
</dbReference>
<keyword evidence="1" id="KW-0472">Membrane</keyword>
<dbReference type="EMBL" id="MBTF01000015">
    <property type="protein sequence ID" value="OOQ59225.1"/>
    <property type="molecule type" value="Genomic_DNA"/>
</dbReference>
<accession>A0A1S9PE41</accession>
<dbReference type="Pfam" id="PF11376">
    <property type="entry name" value="DUF3179"/>
    <property type="match status" value="1"/>
</dbReference>
<organism evidence="2 3">
    <name type="scientific">Mucilaginibacter pedocola</name>
    <dbReference type="NCBI Taxonomy" id="1792845"/>
    <lineage>
        <taxon>Bacteria</taxon>
        <taxon>Pseudomonadati</taxon>
        <taxon>Bacteroidota</taxon>
        <taxon>Sphingobacteriia</taxon>
        <taxon>Sphingobacteriales</taxon>
        <taxon>Sphingobacteriaceae</taxon>
        <taxon>Mucilaginibacter</taxon>
    </lineage>
</organism>
<keyword evidence="3" id="KW-1185">Reference proteome</keyword>